<dbReference type="Proteomes" id="UP001476282">
    <property type="component" value="Unassembled WGS sequence"/>
</dbReference>
<comment type="caution">
    <text evidence="2">The sequence shown here is derived from an EMBL/GenBank/DDBJ whole genome shotgun (WGS) entry which is preliminary data.</text>
</comment>
<protein>
    <recommendedName>
        <fullName evidence="4">Secreted protein</fullName>
    </recommendedName>
</protein>
<feature type="chain" id="PRO_5045353439" description="Secreted protein" evidence="1">
    <location>
        <begin position="20"/>
        <end position="455"/>
    </location>
</feature>
<keyword evidence="3" id="KW-1185">Reference proteome</keyword>
<name>A0ABP9UKU8_9BACT</name>
<evidence type="ECO:0000313" key="3">
    <source>
        <dbReference type="Proteomes" id="UP001476282"/>
    </source>
</evidence>
<keyword evidence="1" id="KW-0732">Signal</keyword>
<sequence length="455" mass="49275">MALLRLVCISFVSVGLSQAETMAWNIPLELLQVGGLHQLTRAVGTIENSDLVSNQDELWDLSGILKIPVLAPETLDPNFDPFSSSADDGQLKVLEPRTFPGDFVFWNQSRRQVVARGSAADLYLLDHTIFELATPVQAILTLDFKSGSEHRSLKIRSRSGCTSSATMGDVHWEFCSNFNSEQTLADISVHVESALPSGKVGIQTAVTLVASKPLCVAKWRMDDLESSVTLGLEFVTWWGTPAGQIRQTEDGTTARLPLAGSHAHTDPVALPNGLFFQCLKFPAARFSDPVEMITAIPEDVKEIIPEGLTQAQDLLRSMGFRSETANAFAGYDPRGERIFVIDTQDNLDLLKEISTSGCIISPHLIECSIGAGNADAMILTRSGEKAHLSVSDQMIDLAPNRSSNGSLIDLAIHLAHFRRASDFVSGLTVVNGIETTLGTFGDEPISVKASVISLK</sequence>
<dbReference type="RefSeq" id="WP_353565471.1">
    <property type="nucleotide sequence ID" value="NZ_BAABRI010000002.1"/>
</dbReference>
<accession>A0ABP9UKU8</accession>
<evidence type="ECO:0000256" key="1">
    <source>
        <dbReference type="SAM" id="SignalP"/>
    </source>
</evidence>
<organism evidence="2 3">
    <name type="scientific">Haloferula sargassicola</name>
    <dbReference type="NCBI Taxonomy" id="490096"/>
    <lineage>
        <taxon>Bacteria</taxon>
        <taxon>Pseudomonadati</taxon>
        <taxon>Verrucomicrobiota</taxon>
        <taxon>Verrucomicrobiia</taxon>
        <taxon>Verrucomicrobiales</taxon>
        <taxon>Verrucomicrobiaceae</taxon>
        <taxon>Haloferula</taxon>
    </lineage>
</organism>
<reference evidence="2 3" key="1">
    <citation type="submission" date="2024-02" db="EMBL/GenBank/DDBJ databases">
        <title>Haloferula sargassicola NBRC 104335.</title>
        <authorList>
            <person name="Ichikawa N."/>
            <person name="Katano-Makiyama Y."/>
            <person name="Hidaka K."/>
        </authorList>
    </citation>
    <scope>NUCLEOTIDE SEQUENCE [LARGE SCALE GENOMIC DNA]</scope>
    <source>
        <strain evidence="2 3">NBRC 104335</strain>
    </source>
</reference>
<evidence type="ECO:0000313" key="2">
    <source>
        <dbReference type="EMBL" id="GAA5481322.1"/>
    </source>
</evidence>
<dbReference type="EMBL" id="BAABRI010000002">
    <property type="protein sequence ID" value="GAA5481322.1"/>
    <property type="molecule type" value="Genomic_DNA"/>
</dbReference>
<gene>
    <name evidence="2" type="ORF">Hsar01_00529</name>
</gene>
<feature type="signal peptide" evidence="1">
    <location>
        <begin position="1"/>
        <end position="19"/>
    </location>
</feature>
<proteinExistence type="predicted"/>
<evidence type="ECO:0008006" key="4">
    <source>
        <dbReference type="Google" id="ProtNLM"/>
    </source>
</evidence>